<dbReference type="AlphaFoldDB" id="A0A1B0AU54"/>
<proteinExistence type="predicted"/>
<reference evidence="1" key="2">
    <citation type="submission" date="2020-05" db="UniProtKB">
        <authorList>
            <consortium name="EnsemblMetazoa"/>
        </authorList>
    </citation>
    <scope>IDENTIFICATION</scope>
    <source>
        <strain evidence="1">IAEA</strain>
    </source>
</reference>
<protein>
    <submittedName>
        <fullName evidence="1">Uncharacterized protein</fullName>
    </submittedName>
</protein>
<dbReference type="EMBL" id="JXJN01003516">
    <property type="status" value="NOT_ANNOTATED_CDS"/>
    <property type="molecule type" value="Genomic_DNA"/>
</dbReference>
<evidence type="ECO:0000313" key="2">
    <source>
        <dbReference type="Proteomes" id="UP000092460"/>
    </source>
</evidence>
<dbReference type="EnsemblMetazoa" id="GPPI008697-RA">
    <property type="protein sequence ID" value="GPPI008697-PA"/>
    <property type="gene ID" value="GPPI008697"/>
</dbReference>
<organism evidence="1 2">
    <name type="scientific">Glossina palpalis gambiensis</name>
    <dbReference type="NCBI Taxonomy" id="67801"/>
    <lineage>
        <taxon>Eukaryota</taxon>
        <taxon>Metazoa</taxon>
        <taxon>Ecdysozoa</taxon>
        <taxon>Arthropoda</taxon>
        <taxon>Hexapoda</taxon>
        <taxon>Insecta</taxon>
        <taxon>Pterygota</taxon>
        <taxon>Neoptera</taxon>
        <taxon>Endopterygota</taxon>
        <taxon>Diptera</taxon>
        <taxon>Brachycera</taxon>
        <taxon>Muscomorpha</taxon>
        <taxon>Hippoboscoidea</taxon>
        <taxon>Glossinidae</taxon>
        <taxon>Glossina</taxon>
    </lineage>
</organism>
<dbReference type="VEuPathDB" id="VectorBase:GPPI008697"/>
<reference evidence="2" key="1">
    <citation type="submission" date="2015-01" db="EMBL/GenBank/DDBJ databases">
        <authorList>
            <person name="Aksoy S."/>
            <person name="Warren W."/>
            <person name="Wilson R.K."/>
        </authorList>
    </citation>
    <scope>NUCLEOTIDE SEQUENCE [LARGE SCALE GENOMIC DNA]</scope>
    <source>
        <strain evidence="2">IAEA</strain>
    </source>
</reference>
<accession>A0A1B0AU54</accession>
<name>A0A1B0AU54_9MUSC</name>
<sequence length="143" mass="15805">MSTLQSSSLLMEFIVKMQCGTLRSVIQTNHSVLSKIKIPKQTGVIALSFHWQQIKGRLLAVRYFNNNSSNTIKNNNNSNNNSNNKPISYMKLSYLGCVDATTTETTITTTALYTHMVYVSLVSTAYLASCYDICTLFGVGVAC</sequence>
<keyword evidence="2" id="KW-1185">Reference proteome</keyword>
<evidence type="ECO:0000313" key="1">
    <source>
        <dbReference type="EnsemblMetazoa" id="GPPI008697-PA"/>
    </source>
</evidence>
<dbReference type="Proteomes" id="UP000092460">
    <property type="component" value="Unassembled WGS sequence"/>
</dbReference>